<dbReference type="Pfam" id="PF14496">
    <property type="entry name" value="NEL"/>
    <property type="match status" value="1"/>
</dbReference>
<evidence type="ECO:0000256" key="2">
    <source>
        <dbReference type="ARBA" id="ARBA00022737"/>
    </source>
</evidence>
<dbReference type="InterPro" id="IPR001611">
    <property type="entry name" value="Leu-rich_rpt"/>
</dbReference>
<evidence type="ECO:0000259" key="3">
    <source>
        <dbReference type="PROSITE" id="PS52053"/>
    </source>
</evidence>
<keyword evidence="5" id="KW-1185">Reference proteome</keyword>
<dbReference type="InterPro" id="IPR055414">
    <property type="entry name" value="LRR_R13L4/SHOC2-like"/>
</dbReference>
<organism evidence="4 5">
    <name type="scientific">Candidatus Rhabdochlamydia porcellionis</name>
    <dbReference type="NCBI Taxonomy" id="225148"/>
    <lineage>
        <taxon>Bacteria</taxon>
        <taxon>Pseudomonadati</taxon>
        <taxon>Chlamydiota</taxon>
        <taxon>Chlamydiia</taxon>
        <taxon>Parachlamydiales</taxon>
        <taxon>Candidatus Rhabdochlamydiaceae</taxon>
        <taxon>Candidatus Rhabdochlamydia</taxon>
    </lineage>
</organism>
<dbReference type="SMART" id="SM00365">
    <property type="entry name" value="LRR_SD22"/>
    <property type="match status" value="6"/>
</dbReference>
<dbReference type="SMART" id="SM00369">
    <property type="entry name" value="LRR_TYP"/>
    <property type="match status" value="10"/>
</dbReference>
<dbReference type="Gene3D" id="3.80.10.10">
    <property type="entry name" value="Ribonuclease Inhibitor"/>
    <property type="match status" value="3"/>
</dbReference>
<proteinExistence type="predicted"/>
<reference evidence="4 5" key="1">
    <citation type="submission" date="2020-01" db="EMBL/GenBank/DDBJ databases">
        <authorList>
            <person name="Sixt B."/>
            <person name="Schulz F."/>
            <person name="Kostanjsek R."/>
            <person name="Koestlbacher S."/>
            <person name="Collingro A."/>
            <person name="Toenshoff E."/>
            <person name="Horn M."/>
        </authorList>
    </citation>
    <scope>NUCLEOTIDE SEQUENCE [LARGE SCALE GENOMIC DNA]</scope>
    <source>
        <strain evidence="4 5">15C</strain>
    </source>
</reference>
<dbReference type="InterPro" id="IPR050216">
    <property type="entry name" value="LRR_domain-containing"/>
</dbReference>
<sequence length="888" mass="101258">MSINPTNQLLSSVKPKEQLSVPTLNQKPASKKNVLTKKIAKIFKNAKQVPANSKSMEYDPLKRVLSDNASIGFAETLDTQAPTLLETGPIFYQMDHIETQLPLAVRPKTQRIIQRENPIENLQKILNQWLEDSSIKRNYINQSSNQKAPNCTNALQRILAFFQNTDEKVLDLSNLNLTSLPDVFYFPSFLNRLSEITLSQNNLTSLPQSFKSLQALTVLDLTDNSFAEFPELLVKLPNLKYLDLSKNQLTQLPESLTELRALQALLVRGNQLTELPIDLGKLDKLEILELGINQLKNLPESCVNLKNLKDLSISHNQFVRLPEFIGSLSRLEELRIRNNQIQDLPESLIQLKALKKIYLAYTCLSELSLKILCQLPDCSINGLEYTSLCQRKRGSYQEDQSTSKEILNQWKQKNIGQEPANRVQALHNVRSFCKNANTNTLNLRKLDLTDLPNIFHFEPFVSRLEHLDISGNKLQELPPSICSLKALKTLNLSNNQFHNESLADLPELFLQSATLIRLELDGNRLNICPKFLCNLPNLKVLNISKNDLLCDLEALGSLQNLKDLDLSYNSNLAFFTHQILHLPCIDRIDLTGCDSLHSVFLNTVRETIAGLDRVLHISYPLPSLMEAEEPIEQSLKRLCQIAKREPIDLCALLKVREVRSWLNRLFSIADFQQGGNVQEALAVNVLDCLHEANNNPDFRQVFTHTIRDATESCADRVALSFIDARLAYRLVTIDIHNMRELADFLIKGPCSIAILKELAQQFILQSSSSVDQIEVHLGLLVTLKRELDLPIDIEKMSHFKFSELTPKDLHDAKQYVLKMRKDSYYELLISQDKWKEALKKHYSSKFKEIEEKRDAAMQEGKDEEAIVKKFNKRLIKLTKTALQAESSR</sequence>
<evidence type="ECO:0000313" key="5">
    <source>
        <dbReference type="Proteomes" id="UP000822862"/>
    </source>
</evidence>
<dbReference type="Pfam" id="PF12799">
    <property type="entry name" value="LRR_4"/>
    <property type="match status" value="1"/>
</dbReference>
<dbReference type="Gene3D" id="1.20.58.360">
    <property type="entry name" value="Shigella T3SS effector IpaH defines"/>
    <property type="match status" value="1"/>
</dbReference>
<dbReference type="Pfam" id="PF13855">
    <property type="entry name" value="LRR_8"/>
    <property type="match status" value="1"/>
</dbReference>
<dbReference type="SMART" id="SM00364">
    <property type="entry name" value="LRR_BAC"/>
    <property type="match status" value="12"/>
</dbReference>
<dbReference type="PROSITE" id="PS51450">
    <property type="entry name" value="LRR"/>
    <property type="match status" value="4"/>
</dbReference>
<dbReference type="PANTHER" id="PTHR48051:SF1">
    <property type="entry name" value="RAS SUPPRESSOR PROTEIN 1"/>
    <property type="match status" value="1"/>
</dbReference>
<dbReference type="PANTHER" id="PTHR48051">
    <property type="match status" value="1"/>
</dbReference>
<dbReference type="EMBL" id="CP075585">
    <property type="protein sequence ID" value="QZA58748.1"/>
    <property type="molecule type" value="Genomic_DNA"/>
</dbReference>
<evidence type="ECO:0000313" key="4">
    <source>
        <dbReference type="EMBL" id="QZA58748.1"/>
    </source>
</evidence>
<dbReference type="InterPro" id="IPR029487">
    <property type="entry name" value="NEL_dom"/>
</dbReference>
<keyword evidence="2" id="KW-0677">Repeat</keyword>
<dbReference type="InterPro" id="IPR032675">
    <property type="entry name" value="LRR_dom_sf"/>
</dbReference>
<name>A0ABX8Z1F5_9BACT</name>
<dbReference type="InterPro" id="IPR025875">
    <property type="entry name" value="Leu-rich_rpt_4"/>
</dbReference>
<dbReference type="PRINTS" id="PR00019">
    <property type="entry name" value="LEURICHRPT"/>
</dbReference>
<reference evidence="4 5" key="2">
    <citation type="submission" date="2021-05" db="EMBL/GenBank/DDBJ databases">
        <title>Ecology and evolution of chlamydial symbionts of arthropods.</title>
        <authorList>
            <person name="Halter T."/>
            <person name="Sixt B.S."/>
            <person name="Toenshoff E.R."/>
            <person name="Koestlbacher S."/>
            <person name="Schulz F."/>
            <person name="Kostanjsek R."/>
            <person name="Collingro A."/>
            <person name="Hendrickx F."/>
            <person name="Horn M."/>
        </authorList>
    </citation>
    <scope>NUCLEOTIDE SEQUENCE [LARGE SCALE GENOMIC DNA]</scope>
    <source>
        <strain evidence="4 5">15C</strain>
    </source>
</reference>
<accession>A0ABX8Z1F5</accession>
<dbReference type="PROSITE" id="PS52053">
    <property type="entry name" value="NEL"/>
    <property type="match status" value="1"/>
</dbReference>
<dbReference type="Proteomes" id="UP000822862">
    <property type="component" value="Chromosome"/>
</dbReference>
<dbReference type="InterPro" id="IPR003591">
    <property type="entry name" value="Leu-rich_rpt_typical-subtyp"/>
</dbReference>
<dbReference type="Pfam" id="PF23598">
    <property type="entry name" value="LRR_14"/>
    <property type="match status" value="1"/>
</dbReference>
<feature type="domain" description="NEL" evidence="3">
    <location>
        <begin position="622"/>
        <end position="888"/>
    </location>
</feature>
<dbReference type="SMART" id="SM00368">
    <property type="entry name" value="LRR_RI"/>
    <property type="match status" value="4"/>
</dbReference>
<protein>
    <submittedName>
        <fullName evidence="4">Leucine rich repeat</fullName>
    </submittedName>
</protein>
<dbReference type="SUPFAM" id="SSF52058">
    <property type="entry name" value="L domain-like"/>
    <property type="match status" value="2"/>
</dbReference>
<keyword evidence="1" id="KW-0433">Leucine-rich repeat</keyword>
<dbReference type="RefSeq" id="WP_194845667.1">
    <property type="nucleotide sequence ID" value="NZ_CP075585.1"/>
</dbReference>
<evidence type="ECO:0000256" key="1">
    <source>
        <dbReference type="ARBA" id="ARBA00022614"/>
    </source>
</evidence>
<gene>
    <name evidence="4" type="ORF">RHAB15C_0000627</name>
</gene>